<evidence type="ECO:0000256" key="1">
    <source>
        <dbReference type="SAM" id="SignalP"/>
    </source>
</evidence>
<dbReference type="Pfam" id="PF13462">
    <property type="entry name" value="Thioredoxin_4"/>
    <property type="match status" value="1"/>
</dbReference>
<dbReference type="Proteomes" id="UP000603317">
    <property type="component" value="Unassembled WGS sequence"/>
</dbReference>
<keyword evidence="4" id="KW-1185">Reference proteome</keyword>
<reference evidence="4" key="1">
    <citation type="journal article" date="2019" name="Int. J. Syst. Evol. Microbiol.">
        <title>The Global Catalogue of Microorganisms (GCM) 10K type strain sequencing project: providing services to taxonomists for standard genome sequencing and annotation.</title>
        <authorList>
            <consortium name="The Broad Institute Genomics Platform"/>
            <consortium name="The Broad Institute Genome Sequencing Center for Infectious Disease"/>
            <person name="Wu L."/>
            <person name="Ma J."/>
        </authorList>
    </citation>
    <scope>NUCLEOTIDE SEQUENCE [LARGE SCALE GENOMIC DNA]</scope>
    <source>
        <strain evidence="4">CGMCC 1.15297</strain>
    </source>
</reference>
<dbReference type="SUPFAM" id="SSF52833">
    <property type="entry name" value="Thioredoxin-like"/>
    <property type="match status" value="1"/>
</dbReference>
<dbReference type="PROSITE" id="PS51257">
    <property type="entry name" value="PROKAR_LIPOPROTEIN"/>
    <property type="match status" value="1"/>
</dbReference>
<protein>
    <recommendedName>
        <fullName evidence="2">Thioredoxin-like fold domain-containing protein</fullName>
    </recommendedName>
</protein>
<feature type="domain" description="Thioredoxin-like fold" evidence="2">
    <location>
        <begin position="57"/>
        <end position="239"/>
    </location>
</feature>
<dbReference type="RefSeq" id="WP_188642324.1">
    <property type="nucleotide sequence ID" value="NZ_BMID01000001.1"/>
</dbReference>
<feature type="signal peptide" evidence="1">
    <location>
        <begin position="1"/>
        <end position="21"/>
    </location>
</feature>
<gene>
    <name evidence="3" type="ORF">GCM10010923_17410</name>
</gene>
<evidence type="ECO:0000313" key="4">
    <source>
        <dbReference type="Proteomes" id="UP000603317"/>
    </source>
</evidence>
<accession>A0ABQ1FF63</accession>
<dbReference type="EMBL" id="BMID01000001">
    <property type="protein sequence ID" value="GGA07844.1"/>
    <property type="molecule type" value="Genomic_DNA"/>
</dbReference>
<dbReference type="Gene3D" id="3.40.30.10">
    <property type="entry name" value="Glutaredoxin"/>
    <property type="match status" value="1"/>
</dbReference>
<dbReference type="InterPro" id="IPR012336">
    <property type="entry name" value="Thioredoxin-like_fold"/>
</dbReference>
<dbReference type="Gene3D" id="1.10.40.110">
    <property type="match status" value="1"/>
</dbReference>
<comment type="caution">
    <text evidence="3">The sequence shown here is derived from an EMBL/GenBank/DDBJ whole genome shotgun (WGS) entry which is preliminary data.</text>
</comment>
<keyword evidence="1" id="KW-0732">Signal</keyword>
<evidence type="ECO:0000313" key="3">
    <source>
        <dbReference type="EMBL" id="GGA07844.1"/>
    </source>
</evidence>
<organism evidence="3 4">
    <name type="scientific">Blastomonas marina</name>
    <dbReference type="NCBI Taxonomy" id="1867408"/>
    <lineage>
        <taxon>Bacteria</taxon>
        <taxon>Pseudomonadati</taxon>
        <taxon>Pseudomonadota</taxon>
        <taxon>Alphaproteobacteria</taxon>
        <taxon>Sphingomonadales</taxon>
        <taxon>Sphingomonadaceae</taxon>
        <taxon>Blastomonas</taxon>
    </lineage>
</organism>
<dbReference type="InterPro" id="IPR036249">
    <property type="entry name" value="Thioredoxin-like_sf"/>
</dbReference>
<feature type="chain" id="PRO_5045710121" description="Thioredoxin-like fold domain-containing protein" evidence="1">
    <location>
        <begin position="22"/>
        <end position="246"/>
    </location>
</feature>
<proteinExistence type="predicted"/>
<sequence length="246" mass="26709">MTRNFHLLALTPLALALAACGGGDDATSGTELTGEPIAEVPAPEGQTWTQVVTRTEEGGYLMGNPDAPIKLLEFASLTCGACAQFSQQSSEELKSEFIESGRVSFEYRNYLRGPQDLIAAQIMECGAPERVIPLADQHYARFDEFGQALSDPRMQQISSLPEDQQNAAFAEISGLLDFFAQRGISRDEALSCIADEAKATQMAEQMQSWNSNYEITGTPTIYINGNPAGVTSWDAVKQRLEAMGAR</sequence>
<name>A0ABQ1FF63_9SPHN</name>
<evidence type="ECO:0000259" key="2">
    <source>
        <dbReference type="Pfam" id="PF13462"/>
    </source>
</evidence>